<dbReference type="PANTHER" id="PTHR11730">
    <property type="entry name" value="AMMONIUM TRANSPORTER"/>
    <property type="match status" value="1"/>
</dbReference>
<feature type="transmembrane region" description="Helical" evidence="9">
    <location>
        <begin position="98"/>
        <end position="118"/>
    </location>
</feature>
<evidence type="ECO:0000256" key="8">
    <source>
        <dbReference type="SAM" id="MobiDB-lite"/>
    </source>
</evidence>
<feature type="transmembrane region" description="Helical" evidence="9">
    <location>
        <begin position="21"/>
        <end position="45"/>
    </location>
</feature>
<evidence type="ECO:0000313" key="11">
    <source>
        <dbReference type="EMBL" id="CBY15047.1"/>
    </source>
</evidence>
<proteinExistence type="inferred from homology"/>
<dbReference type="Proteomes" id="UP000001307">
    <property type="component" value="Unassembled WGS sequence"/>
</dbReference>
<keyword evidence="5 9" id="KW-1133">Transmembrane helix</keyword>
<evidence type="ECO:0000256" key="4">
    <source>
        <dbReference type="ARBA" id="ARBA00022692"/>
    </source>
</evidence>
<evidence type="ECO:0000313" key="12">
    <source>
        <dbReference type="Proteomes" id="UP000001307"/>
    </source>
</evidence>
<keyword evidence="6 9" id="KW-0472">Membrane</keyword>
<feature type="transmembrane region" description="Helical" evidence="9">
    <location>
        <begin position="181"/>
        <end position="200"/>
    </location>
</feature>
<dbReference type="InterPro" id="IPR029020">
    <property type="entry name" value="Ammonium/urea_transptr"/>
</dbReference>
<feature type="transmembrane region" description="Helical" evidence="9">
    <location>
        <begin position="138"/>
        <end position="160"/>
    </location>
</feature>
<keyword evidence="4 9" id="KW-0812">Transmembrane</keyword>
<dbReference type="EMBL" id="FN653409">
    <property type="protein sequence ID" value="CBY15047.1"/>
    <property type="molecule type" value="Genomic_DNA"/>
</dbReference>
<dbReference type="InParanoid" id="E4XZI5"/>
<comment type="similarity">
    <text evidence="2">Belongs to the ammonia transporter channel (TC 1.A.11.2) family.</text>
</comment>
<feature type="compositionally biased region" description="Polar residues" evidence="8">
    <location>
        <begin position="421"/>
        <end position="438"/>
    </location>
</feature>
<feature type="transmembrane region" description="Helical" evidence="9">
    <location>
        <begin position="314"/>
        <end position="338"/>
    </location>
</feature>
<feature type="transmembrane region" description="Helical" evidence="9">
    <location>
        <begin position="71"/>
        <end position="91"/>
    </location>
</feature>
<dbReference type="InterPro" id="IPR024041">
    <property type="entry name" value="NH4_transpt_AmtB-like_dom"/>
</dbReference>
<organism evidence="11">
    <name type="scientific">Oikopleura dioica</name>
    <name type="common">Tunicate</name>
    <dbReference type="NCBI Taxonomy" id="34765"/>
    <lineage>
        <taxon>Eukaryota</taxon>
        <taxon>Metazoa</taxon>
        <taxon>Chordata</taxon>
        <taxon>Tunicata</taxon>
        <taxon>Appendicularia</taxon>
        <taxon>Copelata</taxon>
        <taxon>Oikopleuridae</taxon>
        <taxon>Oikopleura</taxon>
    </lineage>
</organism>
<name>E4XZI5_OIKDI</name>
<feature type="transmembrane region" description="Helical" evidence="9">
    <location>
        <begin position="358"/>
        <end position="379"/>
    </location>
</feature>
<dbReference type="GO" id="GO:0097272">
    <property type="term" value="P:ammonium homeostasis"/>
    <property type="evidence" value="ECO:0007669"/>
    <property type="project" value="TreeGrafter"/>
</dbReference>
<comment type="subcellular location">
    <subcellularLocation>
        <location evidence="1">Membrane</location>
        <topology evidence="1">Multi-pass membrane protein</topology>
    </subcellularLocation>
</comment>
<keyword evidence="12" id="KW-1185">Reference proteome</keyword>
<evidence type="ECO:0000256" key="2">
    <source>
        <dbReference type="ARBA" id="ARBA00005887"/>
    </source>
</evidence>
<evidence type="ECO:0000256" key="1">
    <source>
        <dbReference type="ARBA" id="ARBA00004141"/>
    </source>
</evidence>
<evidence type="ECO:0000256" key="9">
    <source>
        <dbReference type="SAM" id="Phobius"/>
    </source>
</evidence>
<feature type="transmembrane region" description="Helical" evidence="9">
    <location>
        <begin position="255"/>
        <end position="277"/>
    </location>
</feature>
<dbReference type="Pfam" id="PF00909">
    <property type="entry name" value="Ammonium_transp"/>
    <property type="match status" value="1"/>
</dbReference>
<evidence type="ECO:0000256" key="6">
    <source>
        <dbReference type="ARBA" id="ARBA00023136"/>
    </source>
</evidence>
<feature type="transmembrane region" description="Helical" evidence="9">
    <location>
        <begin position="220"/>
        <end position="243"/>
    </location>
</feature>
<evidence type="ECO:0000256" key="5">
    <source>
        <dbReference type="ARBA" id="ARBA00022989"/>
    </source>
</evidence>
<dbReference type="OrthoDB" id="534912at2759"/>
<evidence type="ECO:0000259" key="10">
    <source>
        <dbReference type="Pfam" id="PF00909"/>
    </source>
</evidence>
<dbReference type="GO" id="GO:0005886">
    <property type="term" value="C:plasma membrane"/>
    <property type="evidence" value="ECO:0007669"/>
    <property type="project" value="TreeGrafter"/>
</dbReference>
<feature type="domain" description="Ammonium transporter AmtB-like" evidence="10">
    <location>
        <begin position="1"/>
        <end position="406"/>
    </location>
</feature>
<evidence type="ECO:0000256" key="3">
    <source>
        <dbReference type="ARBA" id="ARBA00022448"/>
    </source>
</evidence>
<keyword evidence="3" id="KW-0813">Transport</keyword>
<feature type="region of interest" description="Disordered" evidence="8">
    <location>
        <begin position="409"/>
        <end position="438"/>
    </location>
</feature>
<keyword evidence="7" id="KW-0924">Ammonia transport</keyword>
<reference evidence="11" key="1">
    <citation type="journal article" date="2010" name="Science">
        <title>Plasticity of animal genome architecture unmasked by rapid evolution of a pelagic tunicate.</title>
        <authorList>
            <person name="Denoeud F."/>
            <person name="Henriet S."/>
            <person name="Mungpakdee S."/>
            <person name="Aury J.M."/>
            <person name="Da Silva C."/>
            <person name="Brinkmann H."/>
            <person name="Mikhaleva J."/>
            <person name="Olsen L.C."/>
            <person name="Jubin C."/>
            <person name="Canestro C."/>
            <person name="Bouquet J.M."/>
            <person name="Danks G."/>
            <person name="Poulain J."/>
            <person name="Campsteijn C."/>
            <person name="Adamski M."/>
            <person name="Cross I."/>
            <person name="Yadetie F."/>
            <person name="Muffato M."/>
            <person name="Louis A."/>
            <person name="Butcher S."/>
            <person name="Tsagkogeorga G."/>
            <person name="Konrad A."/>
            <person name="Singh S."/>
            <person name="Jensen M.F."/>
            <person name="Cong E.H."/>
            <person name="Eikeseth-Otteraa H."/>
            <person name="Noel B."/>
            <person name="Anthouard V."/>
            <person name="Porcel B.M."/>
            <person name="Kachouri-Lafond R."/>
            <person name="Nishino A."/>
            <person name="Ugolini M."/>
            <person name="Chourrout P."/>
            <person name="Nishida H."/>
            <person name="Aasland R."/>
            <person name="Huzurbazar S."/>
            <person name="Westhof E."/>
            <person name="Delsuc F."/>
            <person name="Lehrach H."/>
            <person name="Reinhardt R."/>
            <person name="Weissenbach J."/>
            <person name="Roy S.W."/>
            <person name="Artiguenave F."/>
            <person name="Postlethwait J.H."/>
            <person name="Manak J.R."/>
            <person name="Thompson E.M."/>
            <person name="Jaillon O."/>
            <person name="Du Pasquier L."/>
            <person name="Boudinot P."/>
            <person name="Liberles D.A."/>
            <person name="Volff J.N."/>
            <person name="Philippe H."/>
            <person name="Lenhard B."/>
            <person name="Roest Crollius H."/>
            <person name="Wincker P."/>
            <person name="Chourrout D."/>
        </authorList>
    </citation>
    <scope>NUCLEOTIDE SEQUENCE [LARGE SCALE GENOMIC DNA]</scope>
</reference>
<gene>
    <name evidence="11" type="ORF">GSOID_T00010151001</name>
</gene>
<accession>E4XZI5</accession>
<dbReference type="GO" id="GO:0008519">
    <property type="term" value="F:ammonium channel activity"/>
    <property type="evidence" value="ECO:0007669"/>
    <property type="project" value="InterPro"/>
</dbReference>
<sequence length="438" mass="46584">MQSGFAFLEAGSVRQKNVVNILIKNILDCLKGAIIWWACGFAFAYGDLSPVPSAANKFIGWENFDNFHANWFFQYVFAATAATIVSGAVAERTQFGSYVIYSTFITGFVYPVVAHWAWSGTGWLTAYDENDIIGFADFAGSGVVHCTGGIAALMGAFFLGPRFGKYEKVGGKKVSRQLAGHSVPLAALGGFILFVGFMAFNGGSALAIVSSNEVVDNGQAVAAAIMNTLVGGASGAVFCLGLSIIMPLMKGEDHYWSLLTTINGGLGGMASLCAACNDMTTGAAFGIGGIAGMTVYWVGNALDRIGIDDPIDAFAVHFGGGVCGILLAPLFANFGIAIQPAYVFECDYFAYKQFAWNLIGLIAITLWSGTLVGGVFFLLKAANLLRVEEEIEIRGLDIKKHGEPGYPLAAQGHGWKEMSSSDEIQQKSYQKNDTIPEP</sequence>
<evidence type="ECO:0000256" key="7">
    <source>
        <dbReference type="ARBA" id="ARBA00023177"/>
    </source>
</evidence>
<dbReference type="AlphaFoldDB" id="E4XZI5"/>
<dbReference type="Gene3D" id="1.10.3430.10">
    <property type="entry name" value="Ammonium transporter AmtB like domains"/>
    <property type="match status" value="1"/>
</dbReference>
<dbReference type="InterPro" id="IPR018047">
    <property type="entry name" value="Ammonium_transpt_CS"/>
</dbReference>
<dbReference type="PANTHER" id="PTHR11730:SF6">
    <property type="entry name" value="AMMONIUM TRANSPORTER"/>
    <property type="match status" value="1"/>
</dbReference>
<protein>
    <recommendedName>
        <fullName evidence="10">Ammonium transporter AmtB-like domain-containing protein</fullName>
    </recommendedName>
</protein>
<dbReference type="SUPFAM" id="SSF111352">
    <property type="entry name" value="Ammonium transporter"/>
    <property type="match status" value="1"/>
</dbReference>
<feature type="transmembrane region" description="Helical" evidence="9">
    <location>
        <begin position="283"/>
        <end position="302"/>
    </location>
</feature>
<dbReference type="PROSITE" id="PS01219">
    <property type="entry name" value="AMMONIUM_TRANSP"/>
    <property type="match status" value="1"/>
</dbReference>